<dbReference type="Proteomes" id="UP000010467">
    <property type="component" value="Chromosome"/>
</dbReference>
<dbReference type="AlphaFoldDB" id="L0A2L9"/>
<dbReference type="PATRIC" id="fig|937777.3.peg.1742"/>
<keyword evidence="1" id="KW-0175">Coiled coil</keyword>
<evidence type="ECO:0000313" key="4">
    <source>
        <dbReference type="Proteomes" id="UP000010467"/>
    </source>
</evidence>
<gene>
    <name evidence="3" type="ordered locus">Deipe_1741</name>
</gene>
<protein>
    <submittedName>
        <fullName evidence="3">Uncharacterized protein</fullName>
    </submittedName>
</protein>
<organism evidence="3 4">
    <name type="scientific">Deinococcus peraridilitoris (strain DSM 19664 / LMG 22246 / CIP 109416 / KR-200)</name>
    <dbReference type="NCBI Taxonomy" id="937777"/>
    <lineage>
        <taxon>Bacteria</taxon>
        <taxon>Thermotogati</taxon>
        <taxon>Deinococcota</taxon>
        <taxon>Deinococci</taxon>
        <taxon>Deinococcales</taxon>
        <taxon>Deinococcaceae</taxon>
        <taxon>Deinococcus</taxon>
    </lineage>
</organism>
<dbReference type="HOGENOM" id="CLU_1052604_0_0_0"/>
<dbReference type="EMBL" id="CP003382">
    <property type="protein sequence ID" value="AFZ67260.1"/>
    <property type="molecule type" value="Genomic_DNA"/>
</dbReference>
<reference evidence="4" key="1">
    <citation type="submission" date="2012-03" db="EMBL/GenBank/DDBJ databases">
        <title>Complete sequence of chromosome of Deinococcus peraridilitoris DSM 19664.</title>
        <authorList>
            <person name="Lucas S."/>
            <person name="Copeland A."/>
            <person name="Lapidus A."/>
            <person name="Glavina del Rio T."/>
            <person name="Dalin E."/>
            <person name="Tice H."/>
            <person name="Bruce D."/>
            <person name="Goodwin L."/>
            <person name="Pitluck S."/>
            <person name="Peters L."/>
            <person name="Mikhailova N."/>
            <person name="Lu M."/>
            <person name="Kyrpides N."/>
            <person name="Mavromatis K."/>
            <person name="Ivanova N."/>
            <person name="Brettin T."/>
            <person name="Detter J.C."/>
            <person name="Han C."/>
            <person name="Larimer F."/>
            <person name="Land M."/>
            <person name="Hauser L."/>
            <person name="Markowitz V."/>
            <person name="Cheng J.-F."/>
            <person name="Hugenholtz P."/>
            <person name="Woyke T."/>
            <person name="Wu D."/>
            <person name="Pukall R."/>
            <person name="Steenblock K."/>
            <person name="Brambilla E."/>
            <person name="Klenk H.-P."/>
            <person name="Eisen J.A."/>
        </authorList>
    </citation>
    <scope>NUCLEOTIDE SEQUENCE [LARGE SCALE GENOMIC DNA]</scope>
    <source>
        <strain evidence="4">DSM 19664 / LMG 22246 / CIP 109416 / KR-200</strain>
    </source>
</reference>
<dbReference type="KEGG" id="dpd:Deipe_1741"/>
<dbReference type="STRING" id="937777.Deipe_1741"/>
<dbReference type="RefSeq" id="WP_015235565.1">
    <property type="nucleotide sequence ID" value="NC_019793.1"/>
</dbReference>
<proteinExistence type="predicted"/>
<feature type="region of interest" description="Disordered" evidence="2">
    <location>
        <begin position="222"/>
        <end position="264"/>
    </location>
</feature>
<name>L0A2L9_DEIPD</name>
<keyword evidence="4" id="KW-1185">Reference proteome</keyword>
<evidence type="ECO:0000313" key="3">
    <source>
        <dbReference type="EMBL" id="AFZ67260.1"/>
    </source>
</evidence>
<feature type="compositionally biased region" description="Basic and acidic residues" evidence="2">
    <location>
        <begin position="253"/>
        <end position="264"/>
    </location>
</feature>
<evidence type="ECO:0000256" key="2">
    <source>
        <dbReference type="SAM" id="MobiDB-lite"/>
    </source>
</evidence>
<accession>L0A2L9</accession>
<sequence length="264" mass="28372">MINLKQLKIGREQRSVRQTVKGAAGTVAGTVQEALGALAGNLQGVVTTAASAAVPVAGSVASLASGAISQGASTVQDWQHGGQRLLSDGLQSVRSAKKDALREARMAQKTAELAERRADLQAVRMLARHERKLRQLDARVSRLVRHTGSRGSGRTWWLTAVLGGGYYLARHPQARERVLDFVGNYSPATRERLHQAGQRASQLMGQVWIEREATPSPLVQQAQQAGRDASSGIENTTRDMKIATQDVASVGRDLPRDTGRSLKG</sequence>
<evidence type="ECO:0000256" key="1">
    <source>
        <dbReference type="SAM" id="Coils"/>
    </source>
</evidence>
<feature type="coiled-coil region" evidence="1">
    <location>
        <begin position="97"/>
        <end position="146"/>
    </location>
</feature>